<dbReference type="Gene3D" id="3.40.80.10">
    <property type="entry name" value="Peptidoglycan recognition protein-like"/>
    <property type="match status" value="1"/>
</dbReference>
<evidence type="ECO:0000256" key="1">
    <source>
        <dbReference type="ARBA" id="ARBA00001561"/>
    </source>
</evidence>
<keyword evidence="10" id="KW-1185">Reference proteome</keyword>
<comment type="caution">
    <text evidence="9">The sequence shown here is derived from an EMBL/GenBank/DDBJ whole genome shotgun (WGS) entry which is preliminary data.</text>
</comment>
<evidence type="ECO:0000256" key="7">
    <source>
        <dbReference type="ARBA" id="ARBA00023316"/>
    </source>
</evidence>
<accession>A0ABW5ZNJ9</accession>
<dbReference type="EC" id="3.5.1.28" evidence="3"/>
<dbReference type="InterPro" id="IPR002502">
    <property type="entry name" value="Amidase_domain"/>
</dbReference>
<evidence type="ECO:0000256" key="6">
    <source>
        <dbReference type="ARBA" id="ARBA00023287"/>
    </source>
</evidence>
<dbReference type="EMBL" id="JBHUPG010000027">
    <property type="protein sequence ID" value="MFD2913217.1"/>
    <property type="molecule type" value="Genomic_DNA"/>
</dbReference>
<dbReference type="Pfam" id="PF01510">
    <property type="entry name" value="Amidase_2"/>
    <property type="match status" value="1"/>
</dbReference>
<name>A0ABW5ZNJ9_9BACL</name>
<gene>
    <name evidence="9" type="ORF">ACFS5P_15115</name>
</gene>
<dbReference type="PANTHER" id="PTHR30417:SF11">
    <property type="entry name" value="N-ACETYLMURAMOYL-L-ALANINE AMIDASE XLYA"/>
    <property type="match status" value="1"/>
</dbReference>
<evidence type="ECO:0000259" key="8">
    <source>
        <dbReference type="SMART" id="SM00644"/>
    </source>
</evidence>
<dbReference type="RefSeq" id="WP_204727884.1">
    <property type="nucleotide sequence ID" value="NZ_JAFBDK010000001.1"/>
</dbReference>
<feature type="domain" description="N-acetylmuramoyl-L-alanine amidase" evidence="8">
    <location>
        <begin position="24"/>
        <end position="175"/>
    </location>
</feature>
<reference evidence="10" key="1">
    <citation type="journal article" date="2019" name="Int. J. Syst. Evol. Microbiol.">
        <title>The Global Catalogue of Microorganisms (GCM) 10K type strain sequencing project: providing services to taxonomists for standard genome sequencing and annotation.</title>
        <authorList>
            <consortium name="The Broad Institute Genomics Platform"/>
            <consortium name="The Broad Institute Genome Sequencing Center for Infectious Disease"/>
            <person name="Wu L."/>
            <person name="Ma J."/>
        </authorList>
    </citation>
    <scope>NUCLEOTIDE SEQUENCE [LARGE SCALE GENOMIC DNA]</scope>
    <source>
        <strain evidence="10">KCTC 13528</strain>
    </source>
</reference>
<organism evidence="9 10">
    <name type="scientific">Jeotgalibacillus terrae</name>
    <dbReference type="NCBI Taxonomy" id="587735"/>
    <lineage>
        <taxon>Bacteria</taxon>
        <taxon>Bacillati</taxon>
        <taxon>Bacillota</taxon>
        <taxon>Bacilli</taxon>
        <taxon>Bacillales</taxon>
        <taxon>Caryophanaceae</taxon>
        <taxon>Jeotgalibacillus</taxon>
    </lineage>
</organism>
<protein>
    <recommendedName>
        <fullName evidence="3">N-acetylmuramoyl-L-alanine amidase</fullName>
        <ecNumber evidence="3">3.5.1.28</ecNumber>
    </recommendedName>
</protein>
<comment type="catalytic activity">
    <reaction evidence="1">
        <text>Hydrolyzes the link between N-acetylmuramoyl residues and L-amino acid residues in certain cell-wall glycopeptides.</text>
        <dbReference type="EC" id="3.5.1.28"/>
    </reaction>
</comment>
<dbReference type="InterPro" id="IPR036505">
    <property type="entry name" value="Amidase/PGRP_sf"/>
</dbReference>
<evidence type="ECO:0000256" key="3">
    <source>
        <dbReference type="ARBA" id="ARBA00011901"/>
    </source>
</evidence>
<keyword evidence="7" id="KW-0961">Cell wall biogenesis/degradation</keyword>
<sequence length="310" mass="34394">MITLEHGSKIGNATVIVDIIQKGNPEVRPGNKMVPKYTTDHDTGNPGRNANAEMHNRLIHNLSSYHPKDTSHVSWHLSVDEHFIIQHIPFDENAWHCGDGTGPGNMSSIGVEKCMHAGCDREAIEYNAIALHAYLMHAFKLPIDHVRPHQAWSGKYCPQLILNKYGSFKPFRDKIEAAYKSGVKTAAADKLKIVKEVDLVKGIGTAQVKVDGLSLRDQPNVKGKLIRKLDKGSAFTVYAEKDGWLALGGGAWASNVDGKYMDYEKHSNYEMELAAAVKWAQEEKVSDGTKLGEPITRAQAILMHYRASQK</sequence>
<keyword evidence="4 9" id="KW-0378">Hydrolase</keyword>
<evidence type="ECO:0000256" key="5">
    <source>
        <dbReference type="ARBA" id="ARBA00022969"/>
    </source>
</evidence>
<dbReference type="SUPFAM" id="SSF55846">
    <property type="entry name" value="N-acetylmuramoyl-L-alanine amidase-like"/>
    <property type="match status" value="1"/>
</dbReference>
<comment type="similarity">
    <text evidence="2">Belongs to the N-acetylmuramoyl-L-alanine amidase 2 family.</text>
</comment>
<dbReference type="GO" id="GO:0008745">
    <property type="term" value="F:N-acetylmuramoyl-L-alanine amidase activity"/>
    <property type="evidence" value="ECO:0007669"/>
    <property type="project" value="UniProtKB-EC"/>
</dbReference>
<dbReference type="PANTHER" id="PTHR30417">
    <property type="entry name" value="N-ACETYLMURAMOYL-L-ALANINE AMIDASE AMID"/>
    <property type="match status" value="1"/>
</dbReference>
<dbReference type="CDD" id="cd06583">
    <property type="entry name" value="PGRP"/>
    <property type="match status" value="1"/>
</dbReference>
<dbReference type="InterPro" id="IPR051206">
    <property type="entry name" value="NAMLAA_amidase_2"/>
</dbReference>
<dbReference type="Proteomes" id="UP001597561">
    <property type="component" value="Unassembled WGS sequence"/>
</dbReference>
<evidence type="ECO:0000256" key="2">
    <source>
        <dbReference type="ARBA" id="ARBA00007553"/>
    </source>
</evidence>
<dbReference type="SMART" id="SM00644">
    <property type="entry name" value="Ami_2"/>
    <property type="match status" value="1"/>
</dbReference>
<keyword evidence="5" id="KW-0749">Sporulation</keyword>
<evidence type="ECO:0000313" key="9">
    <source>
        <dbReference type="EMBL" id="MFD2913217.1"/>
    </source>
</evidence>
<evidence type="ECO:0000313" key="10">
    <source>
        <dbReference type="Proteomes" id="UP001597561"/>
    </source>
</evidence>
<dbReference type="Gene3D" id="2.30.30.40">
    <property type="entry name" value="SH3 Domains"/>
    <property type="match status" value="1"/>
</dbReference>
<evidence type="ECO:0000256" key="4">
    <source>
        <dbReference type="ARBA" id="ARBA00022801"/>
    </source>
</evidence>
<proteinExistence type="inferred from homology"/>
<keyword evidence="6" id="KW-0178">Competence</keyword>